<dbReference type="PANTHER" id="PTHR30590">
    <property type="entry name" value="INNER MEMBRANE PROTEIN"/>
    <property type="match status" value="1"/>
</dbReference>
<feature type="transmembrane region" description="Helical" evidence="1">
    <location>
        <begin position="349"/>
        <end position="367"/>
    </location>
</feature>
<evidence type="ECO:0000313" key="4">
    <source>
        <dbReference type="Proteomes" id="UP000515861"/>
    </source>
</evidence>
<feature type="transmembrane region" description="Helical" evidence="1">
    <location>
        <begin position="98"/>
        <end position="122"/>
    </location>
</feature>
<feature type="transmembrane region" description="Helical" evidence="1">
    <location>
        <begin position="12"/>
        <end position="35"/>
    </location>
</feature>
<evidence type="ECO:0000313" key="3">
    <source>
        <dbReference type="EMBL" id="QNM82512.1"/>
    </source>
</evidence>
<gene>
    <name evidence="3" type="ORF">H8M03_10960</name>
</gene>
<dbReference type="PANTHER" id="PTHR30590:SF2">
    <property type="entry name" value="INNER MEMBRANE PROTEIN"/>
    <property type="match status" value="1"/>
</dbReference>
<proteinExistence type="predicted"/>
<dbReference type="RefSeq" id="WP_187479467.1">
    <property type="nucleotide sequence ID" value="NZ_CP060697.1"/>
</dbReference>
<feature type="domain" description="DUF418" evidence="2">
    <location>
        <begin position="231"/>
        <end position="389"/>
    </location>
</feature>
<feature type="transmembrane region" description="Helical" evidence="1">
    <location>
        <begin position="249"/>
        <end position="269"/>
    </location>
</feature>
<reference evidence="3 4" key="1">
    <citation type="submission" date="2020-08" db="EMBL/GenBank/DDBJ databases">
        <title>Sphingomonas sp. sand1-3 16S ribosomal RNA gene Genome sequencing and assembly.</title>
        <authorList>
            <person name="Kang M."/>
        </authorList>
    </citation>
    <scope>NUCLEOTIDE SEQUENCE [LARGE SCALE GENOMIC DNA]</scope>
    <source>
        <strain evidence="4">sand1-3</strain>
    </source>
</reference>
<dbReference type="EMBL" id="CP060697">
    <property type="protein sequence ID" value="QNM82512.1"/>
    <property type="molecule type" value="Genomic_DNA"/>
</dbReference>
<keyword evidence="4" id="KW-1185">Reference proteome</keyword>
<dbReference type="Proteomes" id="UP000515861">
    <property type="component" value="Chromosome"/>
</dbReference>
<organism evidence="3 4">
    <name type="scientific">Sphingomonas sabuli</name>
    <dbReference type="NCBI Taxonomy" id="2764186"/>
    <lineage>
        <taxon>Bacteria</taxon>
        <taxon>Pseudomonadati</taxon>
        <taxon>Pseudomonadota</taxon>
        <taxon>Alphaproteobacteria</taxon>
        <taxon>Sphingomonadales</taxon>
        <taxon>Sphingomonadaceae</taxon>
        <taxon>Sphingomonas</taxon>
    </lineage>
</organism>
<sequence length="399" mass="43507">MSNRIITLDVIRGVAVMGIFSVNVVAFAMVEAAYFNPPVYGFDGLADRLMWLANFILVDGKMRSLFSILFGASMLLVADRADASGQSATGVHYRRMAVLLLFGLAHFYFIWFGDILTTYAVVGSVVFLFRRFNVAALAAFAVVAYILAFANAASQASAFAARIAVALASGDPDAIGYYGPSAASIARDLAVHSSWPAYVATMIGERLWNPLDIVRALFMETFALMLIGMAAYRSGFLNGQWPAAAYRRIAIVGIALGAAFSAVLAAWVWADGFRLPLTVNALETWSMPAHPVMALAYAAALVLAVRKGGWLIDRLAAVGRAAFTNYLGTSIVAMLVFNGSGLGLYGQLSRAECWLLVPLVWLLMLLWSKPWLDRFTYGPLEWAWRSLSRLRPQPMLKRA</sequence>
<feature type="transmembrane region" description="Helical" evidence="1">
    <location>
        <begin position="317"/>
        <end position="337"/>
    </location>
</feature>
<dbReference type="KEGG" id="ssau:H8M03_10960"/>
<accession>A0A7G9L1L3</accession>
<feature type="transmembrane region" description="Helical" evidence="1">
    <location>
        <begin position="55"/>
        <end position="77"/>
    </location>
</feature>
<dbReference type="InterPro" id="IPR007349">
    <property type="entry name" value="DUF418"/>
</dbReference>
<feature type="transmembrane region" description="Helical" evidence="1">
    <location>
        <begin position="134"/>
        <end position="153"/>
    </location>
</feature>
<evidence type="ECO:0000256" key="1">
    <source>
        <dbReference type="SAM" id="Phobius"/>
    </source>
</evidence>
<name>A0A7G9L1L3_9SPHN</name>
<dbReference type="Pfam" id="PF04235">
    <property type="entry name" value="DUF418"/>
    <property type="match status" value="1"/>
</dbReference>
<dbReference type="AlphaFoldDB" id="A0A7G9L1L3"/>
<evidence type="ECO:0000259" key="2">
    <source>
        <dbReference type="Pfam" id="PF04235"/>
    </source>
</evidence>
<protein>
    <submittedName>
        <fullName evidence="3">DUF418 domain-containing protein</fullName>
    </submittedName>
</protein>
<keyword evidence="1" id="KW-0472">Membrane</keyword>
<keyword evidence="1" id="KW-0812">Transmembrane</keyword>
<dbReference type="InterPro" id="IPR052529">
    <property type="entry name" value="Bact_Transport_Assoc"/>
</dbReference>
<keyword evidence="1" id="KW-1133">Transmembrane helix</keyword>
<feature type="transmembrane region" description="Helical" evidence="1">
    <location>
        <begin position="289"/>
        <end position="305"/>
    </location>
</feature>